<keyword evidence="1" id="KW-0812">Transmembrane</keyword>
<protein>
    <recommendedName>
        <fullName evidence="3">V-ATPase proteolipid subunit C-like domain-containing protein</fullName>
    </recommendedName>
</protein>
<proteinExistence type="predicted"/>
<dbReference type="AlphaFoldDB" id="A0A2C9UWG5"/>
<accession>A0A2C9UWG5</accession>
<dbReference type="Gene3D" id="1.20.120.610">
    <property type="entry name" value="lithium bound rotor ring of v- atpase"/>
    <property type="match status" value="1"/>
</dbReference>
<evidence type="ECO:0008006" key="3">
    <source>
        <dbReference type="Google" id="ProtNLM"/>
    </source>
</evidence>
<dbReference type="EMBL" id="CM004398">
    <property type="protein sequence ID" value="OAY35345.1"/>
    <property type="molecule type" value="Genomic_DNA"/>
</dbReference>
<evidence type="ECO:0000313" key="2">
    <source>
        <dbReference type="EMBL" id="OAY35345.1"/>
    </source>
</evidence>
<reference evidence="2" key="1">
    <citation type="submission" date="2016-02" db="EMBL/GenBank/DDBJ databases">
        <title>WGS assembly of Manihot esculenta.</title>
        <authorList>
            <person name="Bredeson J.V."/>
            <person name="Prochnik S.E."/>
            <person name="Lyons J.B."/>
            <person name="Schmutz J."/>
            <person name="Grimwood J."/>
            <person name="Vrebalov J."/>
            <person name="Bart R.S."/>
            <person name="Amuge T."/>
            <person name="Ferguson M.E."/>
            <person name="Green R."/>
            <person name="Putnam N."/>
            <person name="Stites J."/>
            <person name="Rounsley S."/>
            <person name="Rokhsar D.S."/>
        </authorList>
    </citation>
    <scope>NUCLEOTIDE SEQUENCE [LARGE SCALE GENOMIC DNA]</scope>
    <source>
        <tissue evidence="2">Leaf</tissue>
    </source>
</reference>
<dbReference type="InterPro" id="IPR035921">
    <property type="entry name" value="F/V-ATP_Csub_sf"/>
</dbReference>
<name>A0A2C9UWG5_MANES</name>
<keyword evidence="1" id="KW-0472">Membrane</keyword>
<evidence type="ECO:0000256" key="1">
    <source>
        <dbReference type="SAM" id="Phobius"/>
    </source>
</evidence>
<gene>
    <name evidence="2" type="ORF">MANES_12G093500</name>
</gene>
<feature type="transmembrane region" description="Helical" evidence="1">
    <location>
        <begin position="6"/>
        <end position="24"/>
    </location>
</feature>
<sequence>MISIVLVVMAGVLGIYGLIIFVIISTKIDTKANVLPLRWIRLPLL</sequence>
<keyword evidence="1" id="KW-1133">Transmembrane helix</keyword>
<organism evidence="2">
    <name type="scientific">Manihot esculenta</name>
    <name type="common">Cassava</name>
    <name type="synonym">Jatropha manihot</name>
    <dbReference type="NCBI Taxonomy" id="3983"/>
    <lineage>
        <taxon>Eukaryota</taxon>
        <taxon>Viridiplantae</taxon>
        <taxon>Streptophyta</taxon>
        <taxon>Embryophyta</taxon>
        <taxon>Tracheophyta</taxon>
        <taxon>Spermatophyta</taxon>
        <taxon>Magnoliopsida</taxon>
        <taxon>eudicotyledons</taxon>
        <taxon>Gunneridae</taxon>
        <taxon>Pentapetalae</taxon>
        <taxon>rosids</taxon>
        <taxon>fabids</taxon>
        <taxon>Malpighiales</taxon>
        <taxon>Euphorbiaceae</taxon>
        <taxon>Crotonoideae</taxon>
        <taxon>Manihoteae</taxon>
        <taxon>Manihot</taxon>
    </lineage>
</organism>